<evidence type="ECO:0008006" key="4">
    <source>
        <dbReference type="Google" id="ProtNLM"/>
    </source>
</evidence>
<evidence type="ECO:0000313" key="2">
    <source>
        <dbReference type="EMBL" id="MFD1765698.1"/>
    </source>
</evidence>
<organism evidence="2 3">
    <name type="scientific">Sphingorhabdus buctiana</name>
    <dbReference type="NCBI Taxonomy" id="1508805"/>
    <lineage>
        <taxon>Bacteria</taxon>
        <taxon>Pseudomonadati</taxon>
        <taxon>Pseudomonadota</taxon>
        <taxon>Alphaproteobacteria</taxon>
        <taxon>Sphingomonadales</taxon>
        <taxon>Sphingomonadaceae</taxon>
        <taxon>Sphingorhabdus</taxon>
    </lineage>
</organism>
<feature type="chain" id="PRO_5045419053" description="DUF11 domain-containing protein" evidence="1">
    <location>
        <begin position="20"/>
        <end position="153"/>
    </location>
</feature>
<reference evidence="3" key="1">
    <citation type="journal article" date="2019" name="Int. J. Syst. Evol. Microbiol.">
        <title>The Global Catalogue of Microorganisms (GCM) 10K type strain sequencing project: providing services to taxonomists for standard genome sequencing and annotation.</title>
        <authorList>
            <consortium name="The Broad Institute Genomics Platform"/>
            <consortium name="The Broad Institute Genome Sequencing Center for Infectious Disease"/>
            <person name="Wu L."/>
            <person name="Ma J."/>
        </authorList>
    </citation>
    <scope>NUCLEOTIDE SEQUENCE [LARGE SCALE GENOMIC DNA]</scope>
    <source>
        <strain evidence="3">CGMCC 1.12449</strain>
    </source>
</reference>
<dbReference type="EMBL" id="JBHUEL010000002">
    <property type="protein sequence ID" value="MFD1765698.1"/>
    <property type="molecule type" value="Genomic_DNA"/>
</dbReference>
<keyword evidence="3" id="KW-1185">Reference proteome</keyword>
<comment type="caution">
    <text evidence="2">The sequence shown here is derived from an EMBL/GenBank/DDBJ whole genome shotgun (WGS) entry which is preliminary data.</text>
</comment>
<gene>
    <name evidence="2" type="ORF">ACFSAG_02430</name>
</gene>
<evidence type="ECO:0000313" key="3">
    <source>
        <dbReference type="Proteomes" id="UP001597215"/>
    </source>
</evidence>
<dbReference type="RefSeq" id="WP_381511072.1">
    <property type="nucleotide sequence ID" value="NZ_JBHUEL010000002.1"/>
</dbReference>
<protein>
    <recommendedName>
        <fullName evidence="4">DUF11 domain-containing protein</fullName>
    </recommendedName>
</protein>
<sequence length="153" mass="16056">MIKILSALIAFCLAAPAFSAPLELASEVFVERVQKRADGSTATVLEAPKLVVPGDQLVFVVRYKNASAQPASKLSVTNPIPRAVAFSGTADGTEIVSVDGGKNWGTLAQLKVPKADGAFRQALPSDVTHVKWNLNQTLAAGSAGKLVFRGVVR</sequence>
<keyword evidence="1" id="KW-0732">Signal</keyword>
<dbReference type="Proteomes" id="UP001597215">
    <property type="component" value="Unassembled WGS sequence"/>
</dbReference>
<accession>A0ABW4MAH4</accession>
<name>A0ABW4MAH4_9SPHN</name>
<feature type="signal peptide" evidence="1">
    <location>
        <begin position="1"/>
        <end position="19"/>
    </location>
</feature>
<evidence type="ECO:0000256" key="1">
    <source>
        <dbReference type="SAM" id="SignalP"/>
    </source>
</evidence>
<proteinExistence type="predicted"/>